<dbReference type="OrthoDB" id="9946001at2759"/>
<feature type="compositionally biased region" description="Basic residues" evidence="1">
    <location>
        <begin position="50"/>
        <end position="68"/>
    </location>
</feature>
<sequence>SIPSNSKVVMLLRQLERMNGDLMARDVKNARHVTAKILHLIQTQGERTRRAYTRRAQPRGSRLRVARQ</sequence>
<accession>Q4RT80</accession>
<feature type="non-terminal residue" evidence="2">
    <location>
        <position position="1"/>
    </location>
</feature>
<reference evidence="2" key="2">
    <citation type="submission" date="2004-02" db="EMBL/GenBank/DDBJ databases">
        <authorList>
            <consortium name="Genoscope"/>
            <consortium name="Whitehead Institute Centre for Genome Research"/>
        </authorList>
    </citation>
    <scope>NUCLEOTIDE SEQUENCE</scope>
</reference>
<dbReference type="KEGG" id="tng:GSTEN00029373G001"/>
<evidence type="ECO:0000313" key="2">
    <source>
        <dbReference type="EMBL" id="CAG08402.1"/>
    </source>
</evidence>
<name>Q4RT80_TETNG</name>
<dbReference type="EMBL" id="CAAE01014999">
    <property type="protein sequence ID" value="CAG08402.1"/>
    <property type="molecule type" value="Genomic_DNA"/>
</dbReference>
<evidence type="ECO:0000256" key="1">
    <source>
        <dbReference type="SAM" id="MobiDB-lite"/>
    </source>
</evidence>
<protein>
    <submittedName>
        <fullName evidence="2">(spotted green pufferfish) hypothetical protein</fullName>
    </submittedName>
</protein>
<proteinExistence type="predicted"/>
<gene>
    <name evidence="2" type="ORF">GSTENG00029373001</name>
</gene>
<dbReference type="AlphaFoldDB" id="Q4RT80"/>
<reference evidence="2" key="1">
    <citation type="journal article" date="2004" name="Nature">
        <title>Genome duplication in the teleost fish Tetraodon nigroviridis reveals the early vertebrate proto-karyotype.</title>
        <authorList>
            <person name="Jaillon O."/>
            <person name="Aury J.-M."/>
            <person name="Brunet F."/>
            <person name="Petit J.-L."/>
            <person name="Stange-Thomann N."/>
            <person name="Mauceli E."/>
            <person name="Bouneau L."/>
            <person name="Fischer C."/>
            <person name="Ozouf-Costaz C."/>
            <person name="Bernot A."/>
            <person name="Nicaud S."/>
            <person name="Jaffe D."/>
            <person name="Fisher S."/>
            <person name="Lutfalla G."/>
            <person name="Dossat C."/>
            <person name="Segurens B."/>
            <person name="Dasilva C."/>
            <person name="Salanoubat M."/>
            <person name="Levy M."/>
            <person name="Boudet N."/>
            <person name="Castellano S."/>
            <person name="Anthouard V."/>
            <person name="Jubin C."/>
            <person name="Castelli V."/>
            <person name="Katinka M."/>
            <person name="Vacherie B."/>
            <person name="Biemont C."/>
            <person name="Skalli Z."/>
            <person name="Cattolico L."/>
            <person name="Poulain J."/>
            <person name="De Berardinis V."/>
            <person name="Cruaud C."/>
            <person name="Duprat S."/>
            <person name="Brottier P."/>
            <person name="Coutanceau J.-P."/>
            <person name="Gouzy J."/>
            <person name="Parra G."/>
            <person name="Lardier G."/>
            <person name="Chapple C."/>
            <person name="McKernan K.J."/>
            <person name="McEwan P."/>
            <person name="Bosak S."/>
            <person name="Kellis M."/>
            <person name="Volff J.-N."/>
            <person name="Guigo R."/>
            <person name="Zody M.C."/>
            <person name="Mesirov J."/>
            <person name="Lindblad-Toh K."/>
            <person name="Birren B."/>
            <person name="Nusbaum C."/>
            <person name="Kahn D."/>
            <person name="Robinson-Rechavi M."/>
            <person name="Laudet V."/>
            <person name="Schachter V."/>
            <person name="Quetier F."/>
            <person name="Saurin W."/>
            <person name="Scarpelli C."/>
            <person name="Wincker P."/>
            <person name="Lander E.S."/>
            <person name="Weissenbach J."/>
            <person name="Roest Crollius H."/>
        </authorList>
    </citation>
    <scope>NUCLEOTIDE SEQUENCE [LARGE SCALE GENOMIC DNA]</scope>
</reference>
<dbReference type="Pfam" id="PF25571">
    <property type="entry name" value="TPR_CCP1_N"/>
    <property type="match status" value="1"/>
</dbReference>
<comment type="caution">
    <text evidence="2">The sequence shown here is derived from an EMBL/GenBank/DDBJ whole genome shotgun (WGS) entry which is preliminary data.</text>
</comment>
<organism evidence="2">
    <name type="scientific">Tetraodon nigroviridis</name>
    <name type="common">Spotted green pufferfish</name>
    <name type="synonym">Chelonodon nigroviridis</name>
    <dbReference type="NCBI Taxonomy" id="99883"/>
    <lineage>
        <taxon>Eukaryota</taxon>
        <taxon>Metazoa</taxon>
        <taxon>Chordata</taxon>
        <taxon>Craniata</taxon>
        <taxon>Vertebrata</taxon>
        <taxon>Euteleostomi</taxon>
        <taxon>Actinopterygii</taxon>
        <taxon>Neopterygii</taxon>
        <taxon>Teleostei</taxon>
        <taxon>Neoteleostei</taxon>
        <taxon>Acanthomorphata</taxon>
        <taxon>Eupercaria</taxon>
        <taxon>Tetraodontiformes</taxon>
        <taxon>Tetradontoidea</taxon>
        <taxon>Tetraodontidae</taxon>
        <taxon>Tetraodon</taxon>
    </lineage>
</organism>
<feature type="region of interest" description="Disordered" evidence="1">
    <location>
        <begin position="46"/>
        <end position="68"/>
    </location>
</feature>